<dbReference type="EMBL" id="CAJVPI010000152">
    <property type="protein sequence ID" value="CAG8490409.1"/>
    <property type="molecule type" value="Genomic_DNA"/>
</dbReference>
<proteinExistence type="predicted"/>
<evidence type="ECO:0000313" key="2">
    <source>
        <dbReference type="EMBL" id="CAG8490409.1"/>
    </source>
</evidence>
<dbReference type="InterPro" id="IPR001660">
    <property type="entry name" value="SAM"/>
</dbReference>
<evidence type="ECO:0000313" key="3">
    <source>
        <dbReference type="Proteomes" id="UP000789739"/>
    </source>
</evidence>
<dbReference type="AlphaFoldDB" id="A0A9N8ZDP3"/>
<dbReference type="Pfam" id="PF00536">
    <property type="entry name" value="SAM_1"/>
    <property type="match status" value="1"/>
</dbReference>
<dbReference type="SUPFAM" id="SSF47769">
    <property type="entry name" value="SAM/Pointed domain"/>
    <property type="match status" value="1"/>
</dbReference>
<name>A0A9N8ZDP3_9GLOM</name>
<dbReference type="Proteomes" id="UP000789739">
    <property type="component" value="Unassembled WGS sequence"/>
</dbReference>
<gene>
    <name evidence="2" type="ORF">PBRASI_LOCUS2074</name>
</gene>
<dbReference type="InterPro" id="IPR013761">
    <property type="entry name" value="SAM/pointed_sf"/>
</dbReference>
<reference evidence="2" key="1">
    <citation type="submission" date="2021-06" db="EMBL/GenBank/DDBJ databases">
        <authorList>
            <person name="Kallberg Y."/>
            <person name="Tangrot J."/>
            <person name="Rosling A."/>
        </authorList>
    </citation>
    <scope>NUCLEOTIDE SEQUENCE</scope>
    <source>
        <strain evidence="2">BR232B</strain>
    </source>
</reference>
<protein>
    <submittedName>
        <fullName evidence="2">1667_t:CDS:1</fullName>
    </submittedName>
</protein>
<accession>A0A9N8ZDP3</accession>
<organism evidence="2 3">
    <name type="scientific">Paraglomus brasilianum</name>
    <dbReference type="NCBI Taxonomy" id="144538"/>
    <lineage>
        <taxon>Eukaryota</taxon>
        <taxon>Fungi</taxon>
        <taxon>Fungi incertae sedis</taxon>
        <taxon>Mucoromycota</taxon>
        <taxon>Glomeromycotina</taxon>
        <taxon>Glomeromycetes</taxon>
        <taxon>Paraglomerales</taxon>
        <taxon>Paraglomeraceae</taxon>
        <taxon>Paraglomus</taxon>
    </lineage>
</organism>
<evidence type="ECO:0000259" key="1">
    <source>
        <dbReference type="Pfam" id="PF00536"/>
    </source>
</evidence>
<sequence>MKEGLDLDDEDVDKITEQKVSGQGFLGLTQDDLMRIGIALGPAKNIINLVKKLNGEEQGNYRYGIPAYTIIERTFEELKESQSELLKQRFKELKEFNKESWSELLKQTFDGFKESVAR</sequence>
<feature type="domain" description="SAM" evidence="1">
    <location>
        <begin position="16"/>
        <end position="53"/>
    </location>
</feature>
<comment type="caution">
    <text evidence="2">The sequence shown here is derived from an EMBL/GenBank/DDBJ whole genome shotgun (WGS) entry which is preliminary data.</text>
</comment>
<dbReference type="OrthoDB" id="2413601at2759"/>
<dbReference type="Gene3D" id="1.10.150.50">
    <property type="entry name" value="Transcription Factor, Ets-1"/>
    <property type="match status" value="1"/>
</dbReference>
<keyword evidence="3" id="KW-1185">Reference proteome</keyword>